<evidence type="ECO:0000313" key="2">
    <source>
        <dbReference type="Proteomes" id="UP000276133"/>
    </source>
</evidence>
<proteinExistence type="predicted"/>
<evidence type="ECO:0000313" key="1">
    <source>
        <dbReference type="EMBL" id="RNA26602.1"/>
    </source>
</evidence>
<dbReference type="Proteomes" id="UP000276133">
    <property type="component" value="Unassembled WGS sequence"/>
</dbReference>
<reference evidence="1 2" key="1">
    <citation type="journal article" date="2018" name="Sci. Rep.">
        <title>Genomic signatures of local adaptation to the degree of environmental predictability in rotifers.</title>
        <authorList>
            <person name="Franch-Gras L."/>
            <person name="Hahn C."/>
            <person name="Garcia-Roger E.M."/>
            <person name="Carmona M.J."/>
            <person name="Serra M."/>
            <person name="Gomez A."/>
        </authorList>
    </citation>
    <scope>NUCLEOTIDE SEQUENCE [LARGE SCALE GENOMIC DNA]</scope>
    <source>
        <strain evidence="1">HYR1</strain>
    </source>
</reference>
<keyword evidence="2" id="KW-1185">Reference proteome</keyword>
<sequence>MGRFRAVDILKRLEGGYGTALGIFFSSLKNSRISNKETKLSRLIFLFPKRVSIIENSLLIKLKKSSFFAIRRSQNFRITIFIITVQKPKLVLLFKIFSDFESELISIMKYKKHFIPHLLEMIIENFFLMF</sequence>
<name>A0A3M7RSX5_BRAPC</name>
<comment type="caution">
    <text evidence="1">The sequence shown here is derived from an EMBL/GenBank/DDBJ whole genome shotgun (WGS) entry which is preliminary data.</text>
</comment>
<protein>
    <submittedName>
        <fullName evidence="1">Uncharacterized protein</fullName>
    </submittedName>
</protein>
<dbReference type="AlphaFoldDB" id="A0A3M7RSX5"/>
<organism evidence="1 2">
    <name type="scientific">Brachionus plicatilis</name>
    <name type="common">Marine rotifer</name>
    <name type="synonym">Brachionus muelleri</name>
    <dbReference type="NCBI Taxonomy" id="10195"/>
    <lineage>
        <taxon>Eukaryota</taxon>
        <taxon>Metazoa</taxon>
        <taxon>Spiralia</taxon>
        <taxon>Gnathifera</taxon>
        <taxon>Rotifera</taxon>
        <taxon>Eurotatoria</taxon>
        <taxon>Monogononta</taxon>
        <taxon>Pseudotrocha</taxon>
        <taxon>Ploima</taxon>
        <taxon>Brachionidae</taxon>
        <taxon>Brachionus</taxon>
    </lineage>
</organism>
<dbReference type="EMBL" id="REGN01002708">
    <property type="protein sequence ID" value="RNA26602.1"/>
    <property type="molecule type" value="Genomic_DNA"/>
</dbReference>
<gene>
    <name evidence="1" type="ORF">BpHYR1_015473</name>
</gene>
<accession>A0A3M7RSX5</accession>